<feature type="transmembrane region" description="Helical" evidence="2">
    <location>
        <begin position="138"/>
        <end position="163"/>
    </location>
</feature>
<name>A0A916Y485_9MICO</name>
<feature type="transmembrane region" description="Helical" evidence="2">
    <location>
        <begin position="92"/>
        <end position="117"/>
    </location>
</feature>
<comment type="caution">
    <text evidence="3">The sequence shown here is derived from an EMBL/GenBank/DDBJ whole genome shotgun (WGS) entry which is preliminary data.</text>
</comment>
<keyword evidence="4" id="KW-1185">Reference proteome</keyword>
<keyword evidence="2" id="KW-1133">Transmembrane helix</keyword>
<reference evidence="3" key="2">
    <citation type="submission" date="2020-09" db="EMBL/GenBank/DDBJ databases">
        <authorList>
            <person name="Sun Q."/>
            <person name="Zhou Y."/>
        </authorList>
    </citation>
    <scope>NUCLEOTIDE SEQUENCE</scope>
    <source>
        <strain evidence="3">CGMCC 1.15152</strain>
    </source>
</reference>
<feature type="region of interest" description="Disordered" evidence="1">
    <location>
        <begin position="25"/>
        <end position="52"/>
    </location>
</feature>
<dbReference type="Proteomes" id="UP000633205">
    <property type="component" value="Unassembled WGS sequence"/>
</dbReference>
<gene>
    <name evidence="3" type="ORF">GCM10010915_08690</name>
</gene>
<reference evidence="3" key="1">
    <citation type="journal article" date="2014" name="Int. J. Syst. Evol. Microbiol.">
        <title>Complete genome sequence of Corynebacterium casei LMG S-19264T (=DSM 44701T), isolated from a smear-ripened cheese.</title>
        <authorList>
            <consortium name="US DOE Joint Genome Institute (JGI-PGF)"/>
            <person name="Walter F."/>
            <person name="Albersmeier A."/>
            <person name="Kalinowski J."/>
            <person name="Ruckert C."/>
        </authorList>
    </citation>
    <scope>NUCLEOTIDE SEQUENCE</scope>
    <source>
        <strain evidence="3">CGMCC 1.15152</strain>
    </source>
</reference>
<keyword evidence="2" id="KW-0812">Transmembrane</keyword>
<dbReference type="AlphaFoldDB" id="A0A916Y485"/>
<accession>A0A916Y485</accession>
<feature type="transmembrane region" description="Helical" evidence="2">
    <location>
        <begin position="169"/>
        <end position="190"/>
    </location>
</feature>
<organism evidence="3 4">
    <name type="scientific">Microbacterium faecale</name>
    <dbReference type="NCBI Taxonomy" id="1804630"/>
    <lineage>
        <taxon>Bacteria</taxon>
        <taxon>Bacillati</taxon>
        <taxon>Actinomycetota</taxon>
        <taxon>Actinomycetes</taxon>
        <taxon>Micrococcales</taxon>
        <taxon>Microbacteriaceae</taxon>
        <taxon>Microbacterium</taxon>
    </lineage>
</organism>
<feature type="transmembrane region" description="Helical" evidence="2">
    <location>
        <begin position="241"/>
        <end position="264"/>
    </location>
</feature>
<dbReference type="InterPro" id="IPR009781">
    <property type="entry name" value="DUF1345"/>
</dbReference>
<keyword evidence="2" id="KW-0472">Membrane</keyword>
<evidence type="ECO:0000313" key="3">
    <source>
        <dbReference type="EMBL" id="GGD30653.1"/>
    </source>
</evidence>
<protein>
    <recommendedName>
        <fullName evidence="5">DUF1345 domain-containing protein</fullName>
    </recommendedName>
</protein>
<evidence type="ECO:0000313" key="4">
    <source>
        <dbReference type="Proteomes" id="UP000633205"/>
    </source>
</evidence>
<feature type="transmembrane region" description="Helical" evidence="2">
    <location>
        <begin position="6"/>
        <end position="25"/>
    </location>
</feature>
<evidence type="ECO:0000256" key="1">
    <source>
        <dbReference type="SAM" id="MobiDB-lite"/>
    </source>
</evidence>
<dbReference type="RefSeq" id="WP_188711065.1">
    <property type="nucleotide sequence ID" value="NZ_BMHO01000001.1"/>
</dbReference>
<dbReference type="EMBL" id="BMHO01000001">
    <property type="protein sequence ID" value="GGD30653.1"/>
    <property type="molecule type" value="Genomic_DNA"/>
</dbReference>
<dbReference type="Pfam" id="PF07077">
    <property type="entry name" value="DUF1345"/>
    <property type="match status" value="1"/>
</dbReference>
<evidence type="ECO:0000256" key="2">
    <source>
        <dbReference type="SAM" id="Phobius"/>
    </source>
</evidence>
<evidence type="ECO:0008006" key="5">
    <source>
        <dbReference type="Google" id="ProtNLM"/>
    </source>
</evidence>
<feature type="transmembrane region" description="Helical" evidence="2">
    <location>
        <begin position="62"/>
        <end position="80"/>
    </location>
</feature>
<sequence>MKTTDRVALAVAALAPFAAFALGAASRQRGRQRPQPRTVPPSPEPEDPRAPRWLASPSRRNWLATFASMLPLAAFIWVIVSDPAQRAEEWSLPVVMVFWGTFALVHSGLTVAALWGLEGARLHRSIVLVKRRDFGMTSSARALAVQTPLVVLVIVAVIVLTPAFRGDRYLVALTLAFVVIAWINTALLFAENYIAQGSRGLAFPGEGRIGFADYVYFSLAVQMTFGTSDVSITDRATRRNVTIHATTAFAFNTIIIAMIVSLLVTG</sequence>
<proteinExistence type="predicted"/>